<keyword evidence="1" id="KW-0472">Membrane</keyword>
<gene>
    <name evidence="2" type="ORF">FD04_GL001735</name>
</gene>
<name>A0A0R1LM07_9LACO</name>
<proteinExistence type="predicted"/>
<keyword evidence="1" id="KW-1133">Transmembrane helix</keyword>
<dbReference type="RefSeq" id="WP_054700511.1">
    <property type="nucleotide sequence ID" value="NZ_AZEE01000030.1"/>
</dbReference>
<comment type="caution">
    <text evidence="2">The sequence shown here is derived from an EMBL/GenBank/DDBJ whole genome shotgun (WGS) entry which is preliminary data.</text>
</comment>
<accession>A0A0R1LM07</accession>
<evidence type="ECO:0000313" key="2">
    <source>
        <dbReference type="EMBL" id="KRK96885.1"/>
    </source>
</evidence>
<evidence type="ECO:0000313" key="3">
    <source>
        <dbReference type="Proteomes" id="UP000051160"/>
    </source>
</evidence>
<evidence type="ECO:0000256" key="1">
    <source>
        <dbReference type="SAM" id="Phobius"/>
    </source>
</evidence>
<feature type="transmembrane region" description="Helical" evidence="1">
    <location>
        <begin position="27"/>
        <end position="46"/>
    </location>
</feature>
<dbReference type="STRING" id="1423776.FD04_GL001735"/>
<dbReference type="Pfam" id="PF16069">
    <property type="entry name" value="DUF4811"/>
    <property type="match status" value="1"/>
</dbReference>
<dbReference type="InterPro" id="IPR032083">
    <property type="entry name" value="DUF4811"/>
</dbReference>
<evidence type="ECO:0008006" key="4">
    <source>
        <dbReference type="Google" id="ProtNLM"/>
    </source>
</evidence>
<protein>
    <recommendedName>
        <fullName evidence="4">DUF4811 domain-containing protein</fullName>
    </recommendedName>
</protein>
<reference evidence="2 3" key="1">
    <citation type="journal article" date="2015" name="Genome Announc.">
        <title>Expanding the biotechnology potential of lactobacilli through comparative genomics of 213 strains and associated genera.</title>
        <authorList>
            <person name="Sun Z."/>
            <person name="Harris H.M."/>
            <person name="McCann A."/>
            <person name="Guo C."/>
            <person name="Argimon S."/>
            <person name="Zhang W."/>
            <person name="Yang X."/>
            <person name="Jeffery I.B."/>
            <person name="Cooney J.C."/>
            <person name="Kagawa T.F."/>
            <person name="Liu W."/>
            <person name="Song Y."/>
            <person name="Salvetti E."/>
            <person name="Wrobel A."/>
            <person name="Rasinkangas P."/>
            <person name="Parkhill J."/>
            <person name="Rea M.C."/>
            <person name="O'Sullivan O."/>
            <person name="Ritari J."/>
            <person name="Douillard F.P."/>
            <person name="Paul Ross R."/>
            <person name="Yang R."/>
            <person name="Briner A.E."/>
            <person name="Felis G.E."/>
            <person name="de Vos W.M."/>
            <person name="Barrangou R."/>
            <person name="Klaenhammer T.R."/>
            <person name="Caufield P.W."/>
            <person name="Cui Y."/>
            <person name="Zhang H."/>
            <person name="O'Toole P.W."/>
        </authorList>
    </citation>
    <scope>NUCLEOTIDE SEQUENCE [LARGE SCALE GENOMIC DNA]</scope>
    <source>
        <strain evidence="2 3">DSM 19909</strain>
    </source>
</reference>
<dbReference type="Proteomes" id="UP000051160">
    <property type="component" value="Unassembled WGS sequence"/>
</dbReference>
<organism evidence="2 3">
    <name type="scientific">Secundilactobacillus odoratitofui DSM 19909 = JCM 15043</name>
    <dbReference type="NCBI Taxonomy" id="1423776"/>
    <lineage>
        <taxon>Bacteria</taxon>
        <taxon>Bacillati</taxon>
        <taxon>Bacillota</taxon>
        <taxon>Bacilli</taxon>
        <taxon>Lactobacillales</taxon>
        <taxon>Lactobacillaceae</taxon>
        <taxon>Secundilactobacillus</taxon>
    </lineage>
</organism>
<dbReference type="EMBL" id="AZEE01000030">
    <property type="protein sequence ID" value="KRK96885.1"/>
    <property type="molecule type" value="Genomic_DNA"/>
</dbReference>
<dbReference type="AlphaFoldDB" id="A0A0R1LM07"/>
<keyword evidence="1" id="KW-0812">Transmembrane</keyword>
<dbReference type="OrthoDB" id="2249491at2"/>
<dbReference type="PATRIC" id="fig|1423776.4.peg.1760"/>
<sequence>MVAILLFVGAILFASSMIFMHSGTAKVVWVTVGLVLTLGSIVLIILNYNQYLGMKQVTTTTTVPLTSSSPKQKQVLLYRQLGTKNERVYLYRTNPLDKTMKRTNPATGKVIVKHGARYNRVVIKKTYRVYRNEEYRLLFSAGVPNHQFISQTWQFNLQSGWLVKPV</sequence>
<keyword evidence="3" id="KW-1185">Reference proteome</keyword>